<dbReference type="EMBL" id="MBFR01000016">
    <property type="protein sequence ID" value="PVU97210.1"/>
    <property type="molecule type" value="Genomic_DNA"/>
</dbReference>
<evidence type="ECO:0000313" key="2">
    <source>
        <dbReference type="Proteomes" id="UP000245383"/>
    </source>
</evidence>
<dbReference type="Proteomes" id="UP000245383">
    <property type="component" value="Unassembled WGS sequence"/>
</dbReference>
<organism evidence="1 2">
    <name type="scientific">Smittium simulii</name>
    <dbReference type="NCBI Taxonomy" id="133385"/>
    <lineage>
        <taxon>Eukaryota</taxon>
        <taxon>Fungi</taxon>
        <taxon>Fungi incertae sedis</taxon>
        <taxon>Zoopagomycota</taxon>
        <taxon>Kickxellomycotina</taxon>
        <taxon>Harpellomycetes</taxon>
        <taxon>Harpellales</taxon>
        <taxon>Legeriomycetaceae</taxon>
        <taxon>Smittium</taxon>
    </lineage>
</organism>
<proteinExistence type="predicted"/>
<sequence length="100" mass="11508">MKTHLNNYRESKLSLSQLKLMKDINIPLSMGLETAKFMNGIHVARALNVDNSKCLPTSLNRYPVGMEALVSRSGVLWGTYKKYIIFQEFLNLFKNFSKYS</sequence>
<gene>
    <name evidence="1" type="ORF">BB561_000706</name>
</gene>
<accession>A0A2T9YXZ1</accession>
<evidence type="ECO:0000313" key="1">
    <source>
        <dbReference type="EMBL" id="PVU97210.1"/>
    </source>
</evidence>
<keyword evidence="2" id="KW-1185">Reference proteome</keyword>
<protein>
    <submittedName>
        <fullName evidence="1">Uncharacterized protein</fullName>
    </submittedName>
</protein>
<reference evidence="1 2" key="1">
    <citation type="journal article" date="2018" name="MBio">
        <title>Comparative Genomics Reveals the Core Gene Toolbox for the Fungus-Insect Symbiosis.</title>
        <authorList>
            <person name="Wang Y."/>
            <person name="Stata M."/>
            <person name="Wang W."/>
            <person name="Stajich J.E."/>
            <person name="White M.M."/>
            <person name="Moncalvo J.M."/>
        </authorList>
    </citation>
    <scope>NUCLEOTIDE SEQUENCE [LARGE SCALE GENOMIC DNA]</scope>
    <source>
        <strain evidence="1 2">SWE-8-4</strain>
    </source>
</reference>
<name>A0A2T9YXZ1_9FUNG</name>
<dbReference type="AlphaFoldDB" id="A0A2T9YXZ1"/>
<comment type="caution">
    <text evidence="1">The sequence shown here is derived from an EMBL/GenBank/DDBJ whole genome shotgun (WGS) entry which is preliminary data.</text>
</comment>